<evidence type="ECO:0000313" key="2">
    <source>
        <dbReference type="EMBL" id="CBX98478.1"/>
    </source>
</evidence>
<feature type="region of interest" description="Disordered" evidence="1">
    <location>
        <begin position="35"/>
        <end position="60"/>
    </location>
</feature>
<organism evidence="3">
    <name type="scientific">Leptosphaeria maculans (strain JN3 / isolate v23.1.3 / race Av1-4-5-6-7-8)</name>
    <name type="common">Blackleg fungus</name>
    <name type="synonym">Phoma lingam</name>
    <dbReference type="NCBI Taxonomy" id="985895"/>
    <lineage>
        <taxon>Eukaryota</taxon>
        <taxon>Fungi</taxon>
        <taxon>Dikarya</taxon>
        <taxon>Ascomycota</taxon>
        <taxon>Pezizomycotina</taxon>
        <taxon>Dothideomycetes</taxon>
        <taxon>Pleosporomycetidae</taxon>
        <taxon>Pleosporales</taxon>
        <taxon>Pleosporineae</taxon>
        <taxon>Leptosphaeriaceae</taxon>
        <taxon>Plenodomus</taxon>
        <taxon>Plenodomus lingam/Leptosphaeria maculans species complex</taxon>
    </lineage>
</organism>
<dbReference type="OrthoDB" id="3754550at2759"/>
<sequence length="302" mass="33580">MLSNSTTPNLPHVPIPPHQISYPDAIIGEITPNHQTTRRRDYHPDHPGSSTQHVAPPSASILNSPSADTTHYLVSWRPNPAGIITDKPSLVEKGVLCARFPDIVEQWEEKGRQKIEDGQKMKARAEGLARLMWGGEKNSSAFGRSENSGVLDERAAGVRCTQGDSTTHHWGEVHPCDGHPIDQDEEDICKGCRVDHWSQITFNLQGRGARVAVCAECARRVQNPGGDKPRLAQCVCETKWKCWACRERELNELARARRMWEVRNGGACGRCCGTGEMVDTIGWCVLCKGFRVYAEYAEEQVS</sequence>
<dbReference type="Proteomes" id="UP000002668">
    <property type="component" value="Genome"/>
</dbReference>
<dbReference type="AlphaFoldDB" id="E5A4D3"/>
<evidence type="ECO:0000313" key="3">
    <source>
        <dbReference type="Proteomes" id="UP000002668"/>
    </source>
</evidence>
<accession>E5A4D3</accession>
<gene>
    <name evidence="2" type="ORF">LEMA_P098870.1</name>
</gene>
<keyword evidence="3" id="KW-1185">Reference proteome</keyword>
<dbReference type="eggNOG" id="ENOG502RQMC">
    <property type="taxonomic scope" value="Eukaryota"/>
</dbReference>
<dbReference type="InParanoid" id="E5A4D3"/>
<dbReference type="EMBL" id="FP929133">
    <property type="protein sequence ID" value="CBX98478.1"/>
    <property type="molecule type" value="Genomic_DNA"/>
</dbReference>
<dbReference type="GeneID" id="13285954"/>
<dbReference type="VEuPathDB" id="FungiDB:LEMA_P098870.1"/>
<name>E5A4D3_LEPMJ</name>
<proteinExistence type="predicted"/>
<evidence type="ECO:0000256" key="1">
    <source>
        <dbReference type="SAM" id="MobiDB-lite"/>
    </source>
</evidence>
<reference evidence="3" key="1">
    <citation type="journal article" date="2011" name="Nat. Commun.">
        <title>Effector diversification within compartments of the Leptosphaeria maculans genome affected by Repeat-Induced Point mutations.</title>
        <authorList>
            <person name="Rouxel T."/>
            <person name="Grandaubert J."/>
            <person name="Hane J.K."/>
            <person name="Hoede C."/>
            <person name="van de Wouw A.P."/>
            <person name="Couloux A."/>
            <person name="Dominguez V."/>
            <person name="Anthouard V."/>
            <person name="Bally P."/>
            <person name="Bourras S."/>
            <person name="Cozijnsen A.J."/>
            <person name="Ciuffetti L.M."/>
            <person name="Degrave A."/>
            <person name="Dilmaghani A."/>
            <person name="Duret L."/>
            <person name="Fudal I."/>
            <person name="Goodwin S.B."/>
            <person name="Gout L."/>
            <person name="Glaser N."/>
            <person name="Linglin J."/>
            <person name="Kema G.H.J."/>
            <person name="Lapalu N."/>
            <person name="Lawrence C.B."/>
            <person name="May K."/>
            <person name="Meyer M."/>
            <person name="Ollivier B."/>
            <person name="Poulain J."/>
            <person name="Schoch C.L."/>
            <person name="Simon A."/>
            <person name="Spatafora J.W."/>
            <person name="Stachowiak A."/>
            <person name="Turgeon B.G."/>
            <person name="Tyler B.M."/>
            <person name="Vincent D."/>
            <person name="Weissenbach J."/>
            <person name="Amselem J."/>
            <person name="Quesneville H."/>
            <person name="Oliver R.P."/>
            <person name="Wincker P."/>
            <person name="Balesdent M.-H."/>
            <person name="Howlett B.J."/>
        </authorList>
    </citation>
    <scope>NUCLEOTIDE SEQUENCE [LARGE SCALE GENOMIC DNA]</scope>
    <source>
        <strain evidence="3">JN3 / isolate v23.1.3 / race Av1-4-5-6-7-8</strain>
    </source>
</reference>
<dbReference type="HOGENOM" id="CLU_921573_0_0_1"/>
<dbReference type="RefSeq" id="XP_003841957.1">
    <property type="nucleotide sequence ID" value="XM_003841909.1"/>
</dbReference>
<protein>
    <submittedName>
        <fullName evidence="2">Uncharacterized protein</fullName>
    </submittedName>
</protein>